<dbReference type="GO" id="GO:0005946">
    <property type="term" value="C:alpha,alpha-trehalose-phosphate synthase complex (UDP-forming)"/>
    <property type="evidence" value="ECO:0007669"/>
    <property type="project" value="TreeGrafter"/>
</dbReference>
<dbReference type="SUPFAM" id="SSF56784">
    <property type="entry name" value="HAD-like"/>
    <property type="match status" value="1"/>
</dbReference>
<keyword evidence="5" id="KW-1185">Reference proteome</keyword>
<evidence type="ECO:0000313" key="5">
    <source>
        <dbReference type="Proteomes" id="UP000799767"/>
    </source>
</evidence>
<keyword evidence="4" id="KW-0808">Transferase</keyword>
<dbReference type="Gene3D" id="3.30.70.1020">
    <property type="entry name" value="Trehalose-6-phosphate phosphatase related protein, domain 2"/>
    <property type="match status" value="1"/>
</dbReference>
<dbReference type="EMBL" id="MU001631">
    <property type="protein sequence ID" value="KAF2487112.1"/>
    <property type="molecule type" value="Genomic_DNA"/>
</dbReference>
<reference evidence="4" key="1">
    <citation type="journal article" date="2020" name="Stud. Mycol.">
        <title>101 Dothideomycetes genomes: a test case for predicting lifestyles and emergence of pathogens.</title>
        <authorList>
            <person name="Haridas S."/>
            <person name="Albert R."/>
            <person name="Binder M."/>
            <person name="Bloem J."/>
            <person name="Labutti K."/>
            <person name="Salamov A."/>
            <person name="Andreopoulos B."/>
            <person name="Baker S."/>
            <person name="Barry K."/>
            <person name="Bills G."/>
            <person name="Bluhm B."/>
            <person name="Cannon C."/>
            <person name="Castanera R."/>
            <person name="Culley D."/>
            <person name="Daum C."/>
            <person name="Ezra D."/>
            <person name="Gonzalez J."/>
            <person name="Henrissat B."/>
            <person name="Kuo A."/>
            <person name="Liang C."/>
            <person name="Lipzen A."/>
            <person name="Lutzoni F."/>
            <person name="Magnuson J."/>
            <person name="Mondo S."/>
            <person name="Nolan M."/>
            <person name="Ohm R."/>
            <person name="Pangilinan J."/>
            <person name="Park H.-J."/>
            <person name="Ramirez L."/>
            <person name="Alfaro M."/>
            <person name="Sun H."/>
            <person name="Tritt A."/>
            <person name="Yoshinaga Y."/>
            <person name="Zwiers L.-H."/>
            <person name="Turgeon B."/>
            <person name="Goodwin S."/>
            <person name="Spatafora J."/>
            <person name="Crous P."/>
            <person name="Grigoriev I."/>
        </authorList>
    </citation>
    <scope>NUCLEOTIDE SEQUENCE</scope>
    <source>
        <strain evidence="4">CBS 113389</strain>
    </source>
</reference>
<dbReference type="NCBIfam" id="TIGR00685">
    <property type="entry name" value="T6PP"/>
    <property type="match status" value="1"/>
</dbReference>
<dbReference type="Gene3D" id="3.40.50.1000">
    <property type="entry name" value="HAD superfamily/HAD-like"/>
    <property type="match status" value="1"/>
</dbReference>
<evidence type="ECO:0000313" key="4">
    <source>
        <dbReference type="EMBL" id="KAF2487112.1"/>
    </source>
</evidence>
<dbReference type="GO" id="GO:0005829">
    <property type="term" value="C:cytosol"/>
    <property type="evidence" value="ECO:0007669"/>
    <property type="project" value="TreeGrafter"/>
</dbReference>
<dbReference type="Gene3D" id="3.40.50.2000">
    <property type="entry name" value="Glycogen Phosphorylase B"/>
    <property type="match status" value="2"/>
</dbReference>
<evidence type="ECO:0000256" key="3">
    <source>
        <dbReference type="SAM" id="MobiDB-lite"/>
    </source>
</evidence>
<dbReference type="GO" id="GO:0003825">
    <property type="term" value="F:alpha,alpha-trehalose-phosphate synthase (UDP-forming) activity"/>
    <property type="evidence" value="ECO:0007669"/>
    <property type="project" value="TreeGrafter"/>
</dbReference>
<dbReference type="OrthoDB" id="755951at2759"/>
<dbReference type="CDD" id="cd03788">
    <property type="entry name" value="GT20_TPS"/>
    <property type="match status" value="1"/>
</dbReference>
<dbReference type="GeneID" id="54478934"/>
<dbReference type="RefSeq" id="XP_033593681.1">
    <property type="nucleotide sequence ID" value="XM_033737932.1"/>
</dbReference>
<dbReference type="GO" id="GO:0005992">
    <property type="term" value="P:trehalose biosynthetic process"/>
    <property type="evidence" value="ECO:0007669"/>
    <property type="project" value="InterPro"/>
</dbReference>
<dbReference type="InterPro" id="IPR001830">
    <property type="entry name" value="Glyco_trans_20"/>
</dbReference>
<dbReference type="InterPro" id="IPR036412">
    <property type="entry name" value="HAD-like_sf"/>
</dbReference>
<feature type="compositionally biased region" description="Low complexity" evidence="3">
    <location>
        <begin position="113"/>
        <end position="141"/>
    </location>
</feature>
<dbReference type="Proteomes" id="UP000799767">
    <property type="component" value="Unassembled WGS sequence"/>
</dbReference>
<dbReference type="Pfam" id="PF00982">
    <property type="entry name" value="Glyco_transf_20"/>
    <property type="match status" value="1"/>
</dbReference>
<dbReference type="InterPro" id="IPR003337">
    <property type="entry name" value="Trehalose_PPase"/>
</dbReference>
<dbReference type="InterPro" id="IPR006379">
    <property type="entry name" value="HAD-SF_hydro_IIB"/>
</dbReference>
<dbReference type="CDD" id="cd01627">
    <property type="entry name" value="HAD_TPP"/>
    <property type="match status" value="1"/>
</dbReference>
<dbReference type="Pfam" id="PF02358">
    <property type="entry name" value="Trehalose_PPase"/>
    <property type="match status" value="1"/>
</dbReference>
<dbReference type="AlphaFoldDB" id="A0A6A6Q4A6"/>
<dbReference type="PANTHER" id="PTHR10788">
    <property type="entry name" value="TREHALOSE-6-PHOSPHATE SYNTHASE"/>
    <property type="match status" value="1"/>
</dbReference>
<name>A0A6A6Q4A6_9PEZI</name>
<comment type="similarity">
    <text evidence="1">In the N-terminal section; belongs to the glycosyltransferase 20 family.</text>
</comment>
<evidence type="ECO:0000256" key="2">
    <source>
        <dbReference type="ARBA" id="ARBA00006330"/>
    </source>
</evidence>
<dbReference type="SUPFAM" id="SSF53756">
    <property type="entry name" value="UDP-Glycosyltransferase/glycogen phosphorylase"/>
    <property type="match status" value="1"/>
</dbReference>
<feature type="region of interest" description="Disordered" evidence="3">
    <location>
        <begin position="64"/>
        <end position="153"/>
    </location>
</feature>
<protein>
    <submittedName>
        <fullName evidence="4">Glycosyltransferase family 20-domain-containing protein</fullName>
    </submittedName>
</protein>
<evidence type="ECO:0000256" key="1">
    <source>
        <dbReference type="ARBA" id="ARBA00005409"/>
    </source>
</evidence>
<organism evidence="4 5">
    <name type="scientific">Neohortaea acidophila</name>
    <dbReference type="NCBI Taxonomy" id="245834"/>
    <lineage>
        <taxon>Eukaryota</taxon>
        <taxon>Fungi</taxon>
        <taxon>Dikarya</taxon>
        <taxon>Ascomycota</taxon>
        <taxon>Pezizomycotina</taxon>
        <taxon>Dothideomycetes</taxon>
        <taxon>Dothideomycetidae</taxon>
        <taxon>Mycosphaerellales</taxon>
        <taxon>Teratosphaeriaceae</taxon>
        <taxon>Neohortaea</taxon>
    </lineage>
</organism>
<dbReference type="InterPro" id="IPR023214">
    <property type="entry name" value="HAD_sf"/>
</dbReference>
<dbReference type="GO" id="GO:0031505">
    <property type="term" value="P:fungal-type cell wall organization"/>
    <property type="evidence" value="ECO:0007669"/>
    <property type="project" value="TreeGrafter"/>
</dbReference>
<dbReference type="PANTHER" id="PTHR10788:SF123">
    <property type="entry name" value="TREHALOSE-PHOSPHATASE"/>
    <property type="match status" value="1"/>
</dbReference>
<dbReference type="NCBIfam" id="TIGR01484">
    <property type="entry name" value="HAD-SF-IIB"/>
    <property type="match status" value="1"/>
</dbReference>
<dbReference type="GO" id="GO:0004805">
    <property type="term" value="F:trehalose-phosphatase activity"/>
    <property type="evidence" value="ECO:0007669"/>
    <property type="project" value="TreeGrafter"/>
</dbReference>
<proteinExistence type="inferred from homology"/>
<feature type="compositionally biased region" description="Polar residues" evidence="3">
    <location>
        <begin position="97"/>
        <end position="112"/>
    </location>
</feature>
<sequence>MQVETPPHPLPPTEVLLPDFSVLDLLPTLPIHVNPNHLHRSAANRAASRQQEPLLHLARPAMMPPAEGDLTQAPRRSSTAASQDSDDTSFPSLDNVDATSTPSDGVTAAQNGSTLTLATSPKLSTPTPSPGASRPRASSVSDMASGAQSPQQLVRRLSLSAEAAVDAPLPSIPTPELPGFSGNVISVNFCIPYKVEYDIDVEDFNLLPQKGTSALFDSFSYLSSTESEWSHKLIAWTGEIEEVWDPKIHDAPKEVSPFYAPYRPKEVHSLKLSAQARNDFTQQVKRKYGGHIQPVWLHDEITADDTHLFREQEKWRRYGEHELFGLFHYKRNDTSHPEVRKQAWRNYHRMNELFAQTIMEVYRPGDVVMIHDYQLLLLPAILRRLMPNMYIGFFLHIPFPSSEYFRTLPTRELLLHGMLGADTVGFQTKSYAAHFKYSCERILSLQASDQGVEYRGAYTAFEVFPIGLDARGILSHAFSVSVSTIIAGLEYDKVHTGRKVIMGRDRLDSARGIMQKIEAFGRFLDRHPEMVGKVVMVQITSPLGPGLSDLQRDSIDGITAKVNADYGHLGYLPVTHHAKPLRKDQYLALLRLADLAMATSLRDGMNTTALEYILCQRDRKNPVIISEFSGTADSLDKAFKVNPWNINDMADKIYQAVTMDEDTKAAHHKEHFDFATSNSVQAWTTKCITRLMANLISNERSQDTPGLDPNKLLHQYSIAQRRLFLFDYDGTLTPIVRDPAAALPSPRTIHTIQTLASNPRNAVWIISGRDQTFLAAQFGHLPALGLSAEHGAFLRAPHAAAWEDMTEQLDMTWQQKVTDVFAAVSATSRGSYIERKKIAVTWHYRRAEEPEEAKKLAKACRKQLEDTLARQYEIEVMAGKANLEVRPQCVNKGEIVKRVVLAYGDGKDKAPDFILCLGDDSTDEGQIPSPLPRLSPWQC</sequence>
<gene>
    <name evidence="4" type="ORF">BDY17DRAFT_3357</name>
</gene>
<dbReference type="GO" id="GO:0034605">
    <property type="term" value="P:cellular response to heat"/>
    <property type="evidence" value="ECO:0007669"/>
    <property type="project" value="TreeGrafter"/>
</dbReference>
<accession>A0A6A6Q4A6</accession>
<comment type="similarity">
    <text evidence="2">In the C-terminal section; belongs to the trehalose phosphatase family.</text>
</comment>